<keyword evidence="2 4" id="KW-0238">DNA-binding</keyword>
<proteinExistence type="predicted"/>
<dbReference type="Proteomes" id="UP001219355">
    <property type="component" value="Chromosome 5"/>
</dbReference>
<protein>
    <recommendedName>
        <fullName evidence="6">HMG box domain-containing protein</fullName>
    </recommendedName>
</protein>
<dbReference type="EMBL" id="CP120631">
    <property type="protein sequence ID" value="WEW61607.1"/>
    <property type="molecule type" value="Genomic_DNA"/>
</dbReference>
<keyword evidence="8" id="KW-1185">Reference proteome</keyword>
<dbReference type="InterPro" id="IPR051762">
    <property type="entry name" value="UBF1"/>
</dbReference>
<feature type="domain" description="HMG box" evidence="6">
    <location>
        <begin position="236"/>
        <end position="302"/>
    </location>
</feature>
<dbReference type="AlphaFoldDB" id="A0AAF0DN21"/>
<dbReference type="PROSITE" id="PS50118">
    <property type="entry name" value="HMG_BOX_2"/>
    <property type="match status" value="1"/>
</dbReference>
<dbReference type="GO" id="GO:0005634">
    <property type="term" value="C:nucleus"/>
    <property type="evidence" value="ECO:0007669"/>
    <property type="project" value="UniProtKB-SubCell"/>
</dbReference>
<dbReference type="Pfam" id="PF00505">
    <property type="entry name" value="HMG_box"/>
    <property type="match status" value="1"/>
</dbReference>
<accession>A0AAF0DN21</accession>
<feature type="compositionally biased region" description="Basic and acidic residues" evidence="5">
    <location>
        <begin position="117"/>
        <end position="135"/>
    </location>
</feature>
<dbReference type="SMART" id="SM00398">
    <property type="entry name" value="HMG"/>
    <property type="match status" value="1"/>
</dbReference>
<feature type="compositionally biased region" description="Basic residues" evidence="5">
    <location>
        <begin position="77"/>
        <end position="116"/>
    </location>
</feature>
<sequence>MNSALARRGTAVLHRLSLHGPWWASRLALHNSNTIQLAQSASKVGISVLPLRLRNSYAAAAARPKAHTGRAAASKTPKARKAKTAATKTKKKTSRTSKTSKAKPKSKADPRKKKKLTDKQKEVSEKKKQRQEIKELKVMALSPPKSLPNNPFGLVLQQKQHGTVAERTQAYKKMSIEEFERLRGVAKANVDANRAAFEQWVKSHTPLQIKEANAARRRLGRLLGRSIREIPDPRQVKRPKTSYLIFAQERLHSGELNHLGATERMSNIAGAWRNMTKSEQEKYQQLYQEGLKQYAQEYQSVYGTPPKRTPSKSKTS</sequence>
<comment type="subcellular location">
    <subcellularLocation>
        <location evidence="1">Nucleus</location>
    </subcellularLocation>
</comment>
<dbReference type="InterPro" id="IPR036910">
    <property type="entry name" value="HMG_box_dom_sf"/>
</dbReference>
<evidence type="ECO:0000256" key="3">
    <source>
        <dbReference type="ARBA" id="ARBA00023242"/>
    </source>
</evidence>
<evidence type="ECO:0000313" key="7">
    <source>
        <dbReference type="EMBL" id="WEW61607.1"/>
    </source>
</evidence>
<dbReference type="GO" id="GO:0003677">
    <property type="term" value="F:DNA binding"/>
    <property type="evidence" value="ECO:0007669"/>
    <property type="project" value="UniProtKB-UniRule"/>
</dbReference>
<evidence type="ECO:0000313" key="8">
    <source>
        <dbReference type="Proteomes" id="UP001219355"/>
    </source>
</evidence>
<evidence type="ECO:0000256" key="1">
    <source>
        <dbReference type="ARBA" id="ARBA00004123"/>
    </source>
</evidence>
<keyword evidence="3 4" id="KW-0539">Nucleus</keyword>
<dbReference type="Gene3D" id="1.10.30.10">
    <property type="entry name" value="High mobility group box domain"/>
    <property type="match status" value="1"/>
</dbReference>
<dbReference type="SUPFAM" id="SSF47095">
    <property type="entry name" value="HMG-box"/>
    <property type="match status" value="1"/>
</dbReference>
<organism evidence="7 8">
    <name type="scientific">Emydomyces testavorans</name>
    <dbReference type="NCBI Taxonomy" id="2070801"/>
    <lineage>
        <taxon>Eukaryota</taxon>
        <taxon>Fungi</taxon>
        <taxon>Dikarya</taxon>
        <taxon>Ascomycota</taxon>
        <taxon>Pezizomycotina</taxon>
        <taxon>Eurotiomycetes</taxon>
        <taxon>Eurotiomycetidae</taxon>
        <taxon>Onygenales</taxon>
        <taxon>Nannizziopsiaceae</taxon>
        <taxon>Emydomyces</taxon>
    </lineage>
</organism>
<evidence type="ECO:0000256" key="4">
    <source>
        <dbReference type="PROSITE-ProRule" id="PRU00267"/>
    </source>
</evidence>
<gene>
    <name evidence="7" type="ORF">PRK78_007098</name>
</gene>
<evidence type="ECO:0000256" key="2">
    <source>
        <dbReference type="ARBA" id="ARBA00023125"/>
    </source>
</evidence>
<dbReference type="InterPro" id="IPR009071">
    <property type="entry name" value="HMG_box_dom"/>
</dbReference>
<dbReference type="PANTHER" id="PTHR46318">
    <property type="entry name" value="UPSTREAM BINDING TRANSCRIPTION FACTOR"/>
    <property type="match status" value="1"/>
</dbReference>
<feature type="DNA-binding region" description="HMG box" evidence="4">
    <location>
        <begin position="236"/>
        <end position="302"/>
    </location>
</feature>
<evidence type="ECO:0000259" key="6">
    <source>
        <dbReference type="PROSITE" id="PS50118"/>
    </source>
</evidence>
<name>A0AAF0DN21_9EURO</name>
<evidence type="ECO:0000256" key="5">
    <source>
        <dbReference type="SAM" id="MobiDB-lite"/>
    </source>
</evidence>
<reference evidence="7" key="1">
    <citation type="submission" date="2023-03" db="EMBL/GenBank/DDBJ databases">
        <title>Emydomyces testavorans Genome Sequence.</title>
        <authorList>
            <person name="Hoyer L."/>
        </authorList>
    </citation>
    <scope>NUCLEOTIDE SEQUENCE</scope>
    <source>
        <strain evidence="7">16-2883</strain>
    </source>
</reference>
<feature type="region of interest" description="Disordered" evidence="5">
    <location>
        <begin position="60"/>
        <end position="135"/>
    </location>
</feature>